<keyword evidence="1" id="KW-0472">Membrane</keyword>
<dbReference type="Proteomes" id="UP000006769">
    <property type="component" value="Unassembled WGS sequence"/>
</dbReference>
<accession>K2HQE8</accession>
<dbReference type="AlphaFoldDB" id="K2HQE8"/>
<dbReference type="OrthoDB" id="20611at2759"/>
<dbReference type="InterPro" id="IPR001194">
    <property type="entry name" value="cDENN_dom"/>
</dbReference>
<evidence type="ECO:0000256" key="1">
    <source>
        <dbReference type="SAM" id="Phobius"/>
    </source>
</evidence>
<dbReference type="GeneID" id="20075717"/>
<dbReference type="PROSITE" id="PS50211">
    <property type="entry name" value="DENN"/>
    <property type="match status" value="1"/>
</dbReference>
<dbReference type="InterPro" id="IPR043153">
    <property type="entry name" value="DENN_C"/>
</dbReference>
<dbReference type="Pfam" id="PF02141">
    <property type="entry name" value="DENN"/>
    <property type="match status" value="1"/>
</dbReference>
<reference evidence="3 4" key="1">
    <citation type="submission" date="2011-11" db="EMBL/GenBank/DDBJ databases">
        <authorList>
            <person name="Hannick L."/>
            <person name="Karamycheva S."/>
            <person name="Lorenzi H."/>
            <person name="Caler E."/>
        </authorList>
    </citation>
    <scope>NUCLEOTIDE SEQUENCE [LARGE SCALE GENOMIC DNA]</scope>
    <source>
        <strain evidence="3 4">P19</strain>
    </source>
</reference>
<proteinExistence type="predicted"/>
<dbReference type="EMBL" id="JH928991">
    <property type="protein sequence ID" value="EKE38125.1"/>
    <property type="molecule type" value="Genomic_DNA"/>
</dbReference>
<sequence length="64" mass="7231">MQYVFIPVLPLSLLTYSTAPMLYIIGVKNNFVSNVYKDCGKMDDIIVLDVDNGKLLNNHPLNFP</sequence>
<evidence type="ECO:0000259" key="2">
    <source>
        <dbReference type="PROSITE" id="PS50211"/>
    </source>
</evidence>
<feature type="domain" description="UDENN" evidence="2">
    <location>
        <begin position="1"/>
        <end position="64"/>
    </location>
</feature>
<name>K2HQE8_ENTNP</name>
<keyword evidence="1" id="KW-0812">Transmembrane</keyword>
<protein>
    <submittedName>
        <fullName evidence="3">Protein with DENN and LIM domains, putative</fullName>
    </submittedName>
</protein>
<dbReference type="Gene3D" id="3.40.50.11500">
    <property type="match status" value="1"/>
</dbReference>
<organism evidence="3 4">
    <name type="scientific">Entamoeba nuttalli (strain P19)</name>
    <name type="common">Amoeba</name>
    <dbReference type="NCBI Taxonomy" id="1076696"/>
    <lineage>
        <taxon>Eukaryota</taxon>
        <taxon>Amoebozoa</taxon>
        <taxon>Evosea</taxon>
        <taxon>Archamoebae</taxon>
        <taxon>Mastigamoebida</taxon>
        <taxon>Entamoebidae</taxon>
        <taxon>Entamoeba</taxon>
    </lineage>
</organism>
<evidence type="ECO:0000313" key="4">
    <source>
        <dbReference type="Proteomes" id="UP000006769"/>
    </source>
</evidence>
<evidence type="ECO:0000313" key="3">
    <source>
        <dbReference type="EMBL" id="EKE38125.1"/>
    </source>
</evidence>
<keyword evidence="1" id="KW-1133">Transmembrane helix</keyword>
<feature type="transmembrane region" description="Helical" evidence="1">
    <location>
        <begin position="6"/>
        <end position="27"/>
    </location>
</feature>
<dbReference type="RefSeq" id="XP_008859539.1">
    <property type="nucleotide sequence ID" value="XM_008861317.1"/>
</dbReference>
<gene>
    <name evidence="3" type="ORF">ENU1_175660</name>
</gene>
<dbReference type="VEuPathDB" id="AmoebaDB:ENU1_175660"/>
<dbReference type="InterPro" id="IPR037516">
    <property type="entry name" value="Tripartite_DENN"/>
</dbReference>